<feature type="region of interest" description="Disordered" evidence="10">
    <location>
        <begin position="87"/>
        <end position="110"/>
    </location>
</feature>
<evidence type="ECO:0000256" key="3">
    <source>
        <dbReference type="ARBA" id="ARBA00007658"/>
    </source>
</evidence>
<dbReference type="PRINTS" id="PR00747">
    <property type="entry name" value="GLYHDRLASE47"/>
</dbReference>
<dbReference type="InterPro" id="IPR036026">
    <property type="entry name" value="Seven-hairpin_glycosidases"/>
</dbReference>
<dbReference type="GO" id="GO:0005975">
    <property type="term" value="P:carbohydrate metabolic process"/>
    <property type="evidence" value="ECO:0007669"/>
    <property type="project" value="InterPro"/>
</dbReference>
<feature type="region of interest" description="Disordered" evidence="10">
    <location>
        <begin position="40"/>
        <end position="67"/>
    </location>
</feature>
<evidence type="ECO:0000256" key="9">
    <source>
        <dbReference type="RuleBase" id="RU361193"/>
    </source>
</evidence>
<comment type="similarity">
    <text evidence="3 9">Belongs to the glycosyl hydrolase 47 family.</text>
</comment>
<dbReference type="SUPFAM" id="SSF48225">
    <property type="entry name" value="Seven-hairpin glycosidases"/>
    <property type="match status" value="1"/>
</dbReference>
<feature type="active site" description="Proton donor" evidence="6">
    <location>
        <position position="486"/>
    </location>
</feature>
<accession>A0A163K921</accession>
<dbReference type="Gene3D" id="1.50.10.10">
    <property type="match status" value="1"/>
</dbReference>
<organism evidence="12">
    <name type="scientific">Absidia glauca</name>
    <name type="common">Pin mould</name>
    <dbReference type="NCBI Taxonomy" id="4829"/>
    <lineage>
        <taxon>Eukaryota</taxon>
        <taxon>Fungi</taxon>
        <taxon>Fungi incertae sedis</taxon>
        <taxon>Mucoromycota</taxon>
        <taxon>Mucoromycotina</taxon>
        <taxon>Mucoromycetes</taxon>
        <taxon>Mucorales</taxon>
        <taxon>Cunninghamellaceae</taxon>
        <taxon>Absidia</taxon>
    </lineage>
</organism>
<evidence type="ECO:0000256" key="7">
    <source>
        <dbReference type="PIRSR" id="PIRSR601382-2"/>
    </source>
</evidence>
<feature type="chain" id="PRO_5007843826" description="alpha-1,2-Mannosidase" evidence="11">
    <location>
        <begin position="34"/>
        <end position="657"/>
    </location>
</feature>
<dbReference type="OrthoDB" id="8118055at2759"/>
<feature type="active site" evidence="6">
    <location>
        <position position="351"/>
    </location>
</feature>
<evidence type="ECO:0000256" key="4">
    <source>
        <dbReference type="ARBA" id="ARBA00022801"/>
    </source>
</evidence>
<evidence type="ECO:0000313" key="12">
    <source>
        <dbReference type="EMBL" id="SAM09397.1"/>
    </source>
</evidence>
<dbReference type="GO" id="GO:0005509">
    <property type="term" value="F:calcium ion binding"/>
    <property type="evidence" value="ECO:0007669"/>
    <property type="project" value="InterPro"/>
</dbReference>
<evidence type="ECO:0000313" key="13">
    <source>
        <dbReference type="Proteomes" id="UP000078561"/>
    </source>
</evidence>
<dbReference type="PANTHER" id="PTHR11742">
    <property type="entry name" value="MANNOSYL-OLIGOSACCHARIDE ALPHA-1,2-MANNOSIDASE-RELATED"/>
    <property type="match status" value="1"/>
</dbReference>
<dbReference type="GO" id="GO:0004571">
    <property type="term" value="F:mannosyl-oligosaccharide 1,2-alpha-mannosidase activity"/>
    <property type="evidence" value="ECO:0007669"/>
    <property type="project" value="InterPro"/>
</dbReference>
<protein>
    <recommendedName>
        <fullName evidence="9">alpha-1,2-Mannosidase</fullName>
        <ecNumber evidence="9">3.2.1.-</ecNumber>
    </recommendedName>
</protein>
<dbReference type="InterPro" id="IPR012341">
    <property type="entry name" value="6hp_glycosidase-like_sf"/>
</dbReference>
<reference evidence="12" key="1">
    <citation type="submission" date="2016-04" db="EMBL/GenBank/DDBJ databases">
        <authorList>
            <person name="Evans L.H."/>
            <person name="Alamgir A."/>
            <person name="Owens N."/>
            <person name="Weber N.D."/>
            <person name="Virtaneva K."/>
            <person name="Barbian K."/>
            <person name="Babar A."/>
            <person name="Rosenke K."/>
        </authorList>
    </citation>
    <scope>NUCLEOTIDE SEQUENCE [LARGE SCALE GENOMIC DNA]</scope>
    <source>
        <strain evidence="12">CBS 101.48</strain>
    </source>
</reference>
<feature type="active site" description="Proton donor" evidence="6">
    <location>
        <position position="219"/>
    </location>
</feature>
<keyword evidence="11" id="KW-0732">Signal</keyword>
<dbReference type="AlphaFoldDB" id="A0A163K921"/>
<dbReference type="EC" id="3.2.1.-" evidence="9"/>
<evidence type="ECO:0000256" key="1">
    <source>
        <dbReference type="ARBA" id="ARBA00001913"/>
    </source>
</evidence>
<evidence type="ECO:0000256" key="10">
    <source>
        <dbReference type="SAM" id="MobiDB-lite"/>
    </source>
</evidence>
<feature type="signal peptide" evidence="11">
    <location>
        <begin position="1"/>
        <end position="33"/>
    </location>
</feature>
<dbReference type="InterPro" id="IPR050749">
    <property type="entry name" value="Glycosyl_Hydrolase_47"/>
</dbReference>
<evidence type="ECO:0000256" key="2">
    <source>
        <dbReference type="ARBA" id="ARBA00004922"/>
    </source>
</evidence>
<dbReference type="OMA" id="AREYGWE"/>
<keyword evidence="5 8" id="KW-1015">Disulfide bond</keyword>
<evidence type="ECO:0000256" key="6">
    <source>
        <dbReference type="PIRSR" id="PIRSR601382-1"/>
    </source>
</evidence>
<keyword evidence="13" id="KW-1185">Reference proteome</keyword>
<keyword evidence="7" id="KW-0106">Calcium</keyword>
<sequence>MFSLTHRIVSKRRPLILLSLTALLLFHLWNVTHQPEDDGQFQHSLKGNNGIWKKSSPSSGLDQYKTPNRPLLDADLESFIVGHDNKQPEAQQDNDIDTSTSSNTQQQQQSFHSRLPRIQFEFGQEPEAYTVLREHRQQAIKGAFVHGWDGYKTYAMGHDELKPLTNGTSNPFAHWGATLIDSLSTMAIMGLDEEFKAALIEVEKVDFKLEDGNNIIVFEAIIRYMGGLLSAYELSGQQHDILLQKAHQLGNTLAPSFNTPTGLFPHQWNPSSNTPDKGVLVADLSMHLELFTLSYHTKDWSFAKKAQGITNFMEKMDTKRGLLIPGLYPTGINIFTGRFTDAVCRLGAMGDSWFEYLLKQYLLVDGSMTQYSRMCKLSEGRKTDACPKYLQPLCVIYPRVDLESIDALKKYVFSFIPGNDMIFVPPFDTLSKSRHITMDHLSCFVPGMLALGSKTFDRPEELTIAKGTLEACMHLYRTSDTGLGAEMWSFAGGEPYERTAYQTTLDRLGNNNQQSTHHDHNYKVPPRPSRVDQVRVIDGKYHLRPETLESLFVLYRITGDQKYQVSAREYGWEIFTAIEKHCKTASGYATLSNIDRDTTAFGQPAQNQIDTMESFLFAETFKYLYLLFSPPDVISLDHYVFNTEGHPMRRRHWNRKD</sequence>
<evidence type="ECO:0000256" key="11">
    <source>
        <dbReference type="SAM" id="SignalP"/>
    </source>
</evidence>
<comment type="cofactor">
    <cofactor evidence="1 7">
        <name>Ca(2+)</name>
        <dbReference type="ChEBI" id="CHEBI:29108"/>
    </cofactor>
</comment>
<dbReference type="InterPro" id="IPR001382">
    <property type="entry name" value="Glyco_hydro_47"/>
</dbReference>
<dbReference type="InParanoid" id="A0A163K921"/>
<feature type="active site" evidence="6">
    <location>
        <position position="546"/>
    </location>
</feature>
<dbReference type="GO" id="GO:0016020">
    <property type="term" value="C:membrane"/>
    <property type="evidence" value="ECO:0007669"/>
    <property type="project" value="InterPro"/>
</dbReference>
<keyword evidence="7" id="KW-0479">Metal-binding</keyword>
<dbReference type="GO" id="GO:0036503">
    <property type="term" value="P:ERAD pathway"/>
    <property type="evidence" value="ECO:0007669"/>
    <property type="project" value="UniProtKB-ARBA"/>
</dbReference>
<dbReference type="EMBL" id="LT555008">
    <property type="protein sequence ID" value="SAM09397.1"/>
    <property type="molecule type" value="Genomic_DNA"/>
</dbReference>
<feature type="binding site" evidence="7">
    <location>
        <position position="643"/>
    </location>
    <ligand>
        <name>Ca(2+)</name>
        <dbReference type="ChEBI" id="CHEBI:29108"/>
    </ligand>
</feature>
<evidence type="ECO:0000256" key="5">
    <source>
        <dbReference type="ARBA" id="ARBA00023157"/>
    </source>
</evidence>
<gene>
    <name evidence="12" type="primary">ABSGL_15073.1 scaffold 15162</name>
</gene>
<dbReference type="PANTHER" id="PTHR11742:SF103">
    <property type="entry name" value="ENDOPLASMIC RETICULUM MANNOSIDASE MNL2-RELATED"/>
    <property type="match status" value="1"/>
</dbReference>
<proteinExistence type="inferred from homology"/>
<dbReference type="Pfam" id="PF01532">
    <property type="entry name" value="Glyco_hydro_47"/>
    <property type="match status" value="1"/>
</dbReference>
<keyword evidence="9" id="KW-0326">Glycosidase</keyword>
<comment type="pathway">
    <text evidence="2">Protein modification; protein glycosylation.</text>
</comment>
<name>A0A163K921_ABSGL</name>
<feature type="disulfide bond" evidence="8">
    <location>
        <begin position="443"/>
        <end position="472"/>
    </location>
</feature>
<dbReference type="GO" id="GO:0005783">
    <property type="term" value="C:endoplasmic reticulum"/>
    <property type="evidence" value="ECO:0007669"/>
    <property type="project" value="TreeGrafter"/>
</dbReference>
<dbReference type="Proteomes" id="UP000078561">
    <property type="component" value="Unassembled WGS sequence"/>
</dbReference>
<evidence type="ECO:0000256" key="8">
    <source>
        <dbReference type="PIRSR" id="PIRSR601382-3"/>
    </source>
</evidence>
<dbReference type="STRING" id="4829.A0A163K921"/>
<feature type="compositionally biased region" description="Low complexity" evidence="10">
    <location>
        <begin position="91"/>
        <end position="110"/>
    </location>
</feature>
<keyword evidence="4 9" id="KW-0378">Hydrolase</keyword>